<evidence type="ECO:0000256" key="8">
    <source>
        <dbReference type="ARBA" id="ARBA00022729"/>
    </source>
</evidence>
<dbReference type="InterPro" id="IPR030400">
    <property type="entry name" value="Sedolisin_dom"/>
</dbReference>
<organism evidence="18 19">
    <name type="scientific">Cytospora chrysosperma</name>
    <name type="common">Cytospora canker fungus</name>
    <name type="synonym">Sphaeria chrysosperma</name>
    <dbReference type="NCBI Taxonomy" id="252740"/>
    <lineage>
        <taxon>Eukaryota</taxon>
        <taxon>Fungi</taxon>
        <taxon>Dikarya</taxon>
        <taxon>Ascomycota</taxon>
        <taxon>Pezizomycotina</taxon>
        <taxon>Sordariomycetes</taxon>
        <taxon>Sordariomycetidae</taxon>
        <taxon>Diaporthales</taxon>
        <taxon>Cytosporaceae</taxon>
        <taxon>Cytospora</taxon>
    </lineage>
</organism>
<dbReference type="InterPro" id="IPR000209">
    <property type="entry name" value="Peptidase_S8/S53_dom"/>
</dbReference>
<dbReference type="PROSITE" id="PS51695">
    <property type="entry name" value="SEDOLISIN"/>
    <property type="match status" value="1"/>
</dbReference>
<keyword evidence="13" id="KW-0865">Zymogen</keyword>
<evidence type="ECO:0000256" key="16">
    <source>
        <dbReference type="SAM" id="SignalP"/>
    </source>
</evidence>
<dbReference type="PANTHER" id="PTHR14218:SF39">
    <property type="entry name" value="PEPTIDASE S53 DOMAIN-CONTAINING PROTEIN"/>
    <property type="match status" value="1"/>
</dbReference>
<feature type="binding site" evidence="15">
    <location>
        <position position="586"/>
    </location>
    <ligand>
        <name>Ca(2+)</name>
        <dbReference type="ChEBI" id="CHEBI:29108"/>
    </ligand>
</feature>
<evidence type="ECO:0000256" key="2">
    <source>
        <dbReference type="ARBA" id="ARBA00002451"/>
    </source>
</evidence>
<evidence type="ECO:0000256" key="1">
    <source>
        <dbReference type="ARBA" id="ARBA00001910"/>
    </source>
</evidence>
<evidence type="ECO:0000313" key="18">
    <source>
        <dbReference type="EMBL" id="ROW03373.1"/>
    </source>
</evidence>
<keyword evidence="10 15" id="KW-0720">Serine protease</keyword>
<dbReference type="FunFam" id="3.40.50.200:FF:000015">
    <property type="entry name" value="Tripeptidyl peptidase A"/>
    <property type="match status" value="1"/>
</dbReference>
<dbReference type="SUPFAM" id="SSF52743">
    <property type="entry name" value="Subtilisin-like"/>
    <property type="match status" value="1"/>
</dbReference>
<dbReference type="GO" id="GO:0008240">
    <property type="term" value="F:tripeptidyl-peptidase activity"/>
    <property type="evidence" value="ECO:0007669"/>
    <property type="project" value="UniProtKB-EC"/>
</dbReference>
<evidence type="ECO:0000259" key="17">
    <source>
        <dbReference type="PROSITE" id="PS51695"/>
    </source>
</evidence>
<dbReference type="InterPro" id="IPR015366">
    <property type="entry name" value="S53_propep"/>
</dbReference>
<feature type="active site" description="Charge relay system" evidence="15">
    <location>
        <position position="302"/>
    </location>
</feature>
<reference evidence="18 19" key="1">
    <citation type="submission" date="2015-09" db="EMBL/GenBank/DDBJ databases">
        <title>Host preference determinants of Valsa canker pathogens revealed by comparative genomics.</title>
        <authorList>
            <person name="Yin Z."/>
            <person name="Huang L."/>
        </authorList>
    </citation>
    <scope>NUCLEOTIDE SEQUENCE [LARGE SCALE GENOMIC DNA]</scope>
    <source>
        <strain evidence="18 19">YSFL</strain>
    </source>
</reference>
<proteinExistence type="predicted"/>
<dbReference type="GO" id="GO:0005576">
    <property type="term" value="C:extracellular region"/>
    <property type="evidence" value="ECO:0007669"/>
    <property type="project" value="UniProtKB-SubCell"/>
</dbReference>
<feature type="active site" description="Charge relay system" evidence="15">
    <location>
        <position position="521"/>
    </location>
</feature>
<evidence type="ECO:0000256" key="15">
    <source>
        <dbReference type="PROSITE-ProRule" id="PRU01032"/>
    </source>
</evidence>
<dbReference type="AlphaFoldDB" id="A0A423WIX0"/>
<dbReference type="GO" id="GO:0006508">
    <property type="term" value="P:proteolysis"/>
    <property type="evidence" value="ECO:0007669"/>
    <property type="project" value="UniProtKB-KW"/>
</dbReference>
<evidence type="ECO:0000256" key="3">
    <source>
        <dbReference type="ARBA" id="ARBA00004239"/>
    </source>
</evidence>
<comment type="catalytic activity">
    <reaction evidence="1">
        <text>Release of an N-terminal tripeptide from a polypeptide.</text>
        <dbReference type="EC" id="3.4.14.10"/>
    </reaction>
</comment>
<keyword evidence="8 16" id="KW-0732">Signal</keyword>
<dbReference type="Pfam" id="PF00082">
    <property type="entry name" value="Peptidase_S8"/>
    <property type="match status" value="1"/>
</dbReference>
<comment type="function">
    <text evidence="2">Secreted tripeptidyl-peptidase which degrades proteins at acidic pHs and is involved in virulence.</text>
</comment>
<feature type="binding site" evidence="15">
    <location>
        <position position="564"/>
    </location>
    <ligand>
        <name>Ca(2+)</name>
        <dbReference type="ChEBI" id="CHEBI:29108"/>
    </ligand>
</feature>
<dbReference type="InterPro" id="IPR023828">
    <property type="entry name" value="Peptidase_S8_Ser-AS"/>
</dbReference>
<protein>
    <recommendedName>
        <fullName evidence="4">tripeptidyl-peptidase II</fullName>
        <ecNumber evidence="4">3.4.14.10</ecNumber>
    </recommendedName>
</protein>
<feature type="binding site" evidence="15">
    <location>
        <position position="588"/>
    </location>
    <ligand>
        <name>Ca(2+)</name>
        <dbReference type="ChEBI" id="CHEBI:29108"/>
    </ligand>
</feature>
<dbReference type="CDD" id="cd11377">
    <property type="entry name" value="Pro-peptidase_S53"/>
    <property type="match status" value="1"/>
</dbReference>
<keyword evidence="12" id="KW-0843">Virulence</keyword>
<keyword evidence="14" id="KW-0325">Glycoprotein</keyword>
<dbReference type="GO" id="GO:0046872">
    <property type="term" value="F:metal ion binding"/>
    <property type="evidence" value="ECO:0007669"/>
    <property type="project" value="UniProtKB-UniRule"/>
</dbReference>
<evidence type="ECO:0000256" key="13">
    <source>
        <dbReference type="ARBA" id="ARBA00023145"/>
    </source>
</evidence>
<dbReference type="EMBL" id="LJZO01000003">
    <property type="protein sequence ID" value="ROW03373.1"/>
    <property type="molecule type" value="Genomic_DNA"/>
</dbReference>
<keyword evidence="11 15" id="KW-0106">Calcium</keyword>
<comment type="caution">
    <text evidence="18">The sequence shown here is derived from an EMBL/GenBank/DDBJ whole genome shotgun (WGS) entry which is preliminary data.</text>
</comment>
<evidence type="ECO:0000313" key="19">
    <source>
        <dbReference type="Proteomes" id="UP000284375"/>
    </source>
</evidence>
<feature type="binding site" evidence="15">
    <location>
        <position position="563"/>
    </location>
    <ligand>
        <name>Ca(2+)</name>
        <dbReference type="ChEBI" id="CHEBI:29108"/>
    </ligand>
</feature>
<dbReference type="SMART" id="SM00944">
    <property type="entry name" value="Pro-kuma_activ"/>
    <property type="match status" value="1"/>
</dbReference>
<dbReference type="CDD" id="cd04056">
    <property type="entry name" value="Peptidases_S53"/>
    <property type="match status" value="1"/>
</dbReference>
<feature type="active site" description="Charge relay system" evidence="15">
    <location>
        <position position="306"/>
    </location>
</feature>
<feature type="chain" id="PRO_5019254242" description="tripeptidyl-peptidase II" evidence="16">
    <location>
        <begin position="20"/>
        <end position="636"/>
    </location>
</feature>
<dbReference type="Proteomes" id="UP000284375">
    <property type="component" value="Unassembled WGS sequence"/>
</dbReference>
<evidence type="ECO:0000256" key="4">
    <source>
        <dbReference type="ARBA" id="ARBA00012462"/>
    </source>
</evidence>
<evidence type="ECO:0000256" key="7">
    <source>
        <dbReference type="ARBA" id="ARBA00022723"/>
    </source>
</evidence>
<evidence type="ECO:0000256" key="12">
    <source>
        <dbReference type="ARBA" id="ARBA00023026"/>
    </source>
</evidence>
<feature type="signal peptide" evidence="16">
    <location>
        <begin position="1"/>
        <end position="19"/>
    </location>
</feature>
<keyword evidence="7 15" id="KW-0479">Metal-binding</keyword>
<dbReference type="EC" id="3.4.14.10" evidence="4"/>
<accession>A0A423WIX0</accession>
<dbReference type="OrthoDB" id="409122at2759"/>
<evidence type="ECO:0000256" key="10">
    <source>
        <dbReference type="ARBA" id="ARBA00022825"/>
    </source>
</evidence>
<comment type="cofactor">
    <cofactor evidence="15">
        <name>Ca(2+)</name>
        <dbReference type="ChEBI" id="CHEBI:29108"/>
    </cofactor>
    <text evidence="15">Binds 1 Ca(2+) ion per subunit.</text>
</comment>
<name>A0A423WIX0_CYTCH</name>
<evidence type="ECO:0000256" key="5">
    <source>
        <dbReference type="ARBA" id="ARBA00022525"/>
    </source>
</evidence>
<feature type="domain" description="Peptidase S53" evidence="17">
    <location>
        <begin position="218"/>
        <end position="608"/>
    </location>
</feature>
<keyword evidence="19" id="KW-1185">Reference proteome</keyword>
<keyword evidence="9 15" id="KW-0378">Hydrolase</keyword>
<dbReference type="PROSITE" id="PS00138">
    <property type="entry name" value="SUBTILASE_SER"/>
    <property type="match status" value="1"/>
</dbReference>
<keyword evidence="5" id="KW-0964">Secreted</keyword>
<evidence type="ECO:0000256" key="11">
    <source>
        <dbReference type="ARBA" id="ARBA00022837"/>
    </source>
</evidence>
<gene>
    <name evidence="18" type="ORF">VSDG_01474</name>
</gene>
<dbReference type="InterPro" id="IPR050819">
    <property type="entry name" value="Tripeptidyl-peptidase_I"/>
</dbReference>
<evidence type="ECO:0000256" key="9">
    <source>
        <dbReference type="ARBA" id="ARBA00022801"/>
    </source>
</evidence>
<dbReference type="Pfam" id="PF09286">
    <property type="entry name" value="Pro-kuma_activ"/>
    <property type="match status" value="1"/>
</dbReference>
<dbReference type="InterPro" id="IPR036852">
    <property type="entry name" value="Peptidase_S8/S53_dom_sf"/>
</dbReference>
<dbReference type="STRING" id="252740.A0A423WIX0"/>
<evidence type="ECO:0000256" key="6">
    <source>
        <dbReference type="ARBA" id="ARBA00022670"/>
    </source>
</evidence>
<evidence type="ECO:0000256" key="14">
    <source>
        <dbReference type="ARBA" id="ARBA00023180"/>
    </source>
</evidence>
<sequence>MKATGILLAAGLLASSAVGKPVSQRSDFAVKDTHHVPRTWTQVRRPDADHKIALRIGLKQGSFAELERQLYEVSDPDHHRYGQHLEAQDVHKLLEPANETMDLVHEWLAGYGLDESQLGYTPARDWITVTLPVADVEEMLDTKYAVYRHDDGSELVRTPEWSLPLHLHDHIDTIQPTNSWFRVKPNAYALKVETLEDQKPTLKMYTNASVSDVCVWDAVTPTCLRTLYETIDYETQSNDTNIMGLCDYLGQTNNRNDTSKFLSEYRPEAKSGAYDFEFVSIANGTTEQVYTEEMIKEQTGVEGNLDVQSMLGVGWPTKLIAYTVGGSPPFQSDKATTNNTNEPYLVWLDALLSTPDSSLAKVISTSYDDSEQTVPYSYASRVCNDMAQLGARGVSLFYASGDSGVGSSGNCVTNDGKNTTSFLPQFPSSCPFITSVGATMNFTPEVVAYTRSGYASGGGFSRYFSRPAYQDGIVDKYVESMGDKYAEYYNKEGRGYPDLAAQGYMYTEVWNNRNILVSGTSAATPTITAIFALVNDALIAAGKNTMGFLNPWLYKKGYKAFNDITSGSAAGCSEIADGRGFPAQEGWDAVTGFGTPRFKSILDVLCIGNATFTGKKQGWSEAKKGDRWSRGIHHPR</sequence>
<dbReference type="SUPFAM" id="SSF54897">
    <property type="entry name" value="Protease propeptides/inhibitors"/>
    <property type="match status" value="1"/>
</dbReference>
<keyword evidence="6 15" id="KW-0645">Protease</keyword>
<comment type="subcellular location">
    <subcellularLocation>
        <location evidence="3">Secreted</location>
        <location evidence="3">Extracellular space</location>
    </subcellularLocation>
</comment>
<dbReference type="PANTHER" id="PTHR14218">
    <property type="entry name" value="PROTEASE S8 TRIPEPTIDYL PEPTIDASE I CLN2"/>
    <property type="match status" value="1"/>
</dbReference>
<dbReference type="GO" id="GO:0004252">
    <property type="term" value="F:serine-type endopeptidase activity"/>
    <property type="evidence" value="ECO:0007669"/>
    <property type="project" value="UniProtKB-UniRule"/>
</dbReference>
<dbReference type="Gene3D" id="3.40.50.200">
    <property type="entry name" value="Peptidase S8/S53 domain"/>
    <property type="match status" value="1"/>
</dbReference>